<organism evidence="11 12">
    <name type="scientific">Pollutimonas bauzanensis</name>
    <dbReference type="NCBI Taxonomy" id="658167"/>
    <lineage>
        <taxon>Bacteria</taxon>
        <taxon>Pseudomonadati</taxon>
        <taxon>Pseudomonadota</taxon>
        <taxon>Betaproteobacteria</taxon>
        <taxon>Burkholderiales</taxon>
        <taxon>Alcaligenaceae</taxon>
        <taxon>Pollutimonas</taxon>
    </lineage>
</organism>
<dbReference type="CDD" id="cd01991">
    <property type="entry name" value="Asn_synthase_B_C"/>
    <property type="match status" value="1"/>
</dbReference>
<dbReference type="AlphaFoldDB" id="A0A1M5YX96"/>
<evidence type="ECO:0000256" key="8">
    <source>
        <dbReference type="PIRSR" id="PIRSR001589-1"/>
    </source>
</evidence>
<dbReference type="InterPro" id="IPR006426">
    <property type="entry name" value="Asn_synth_AEB"/>
</dbReference>
<dbReference type="InterPro" id="IPR014729">
    <property type="entry name" value="Rossmann-like_a/b/a_fold"/>
</dbReference>
<keyword evidence="6 8" id="KW-0315">Glutamine amidotransferase</keyword>
<evidence type="ECO:0000256" key="3">
    <source>
        <dbReference type="ARBA" id="ARBA00012737"/>
    </source>
</evidence>
<sequence>MCGITGGWWLAPPHDLHSRIACSQSKLKQRGPDDQGSELFDVCNGQLALGHTRLSIIDLSAAGRQPMKSGAGRYSIVFNGEIYNYRELRQELIALGHVFHSDSDTEVLLKAWQQWNADCLARLEGMFAFVVYDAKDKTLSCVRDAFGIKPFYFDLEQNRFLFASEPAALLSLREQRPQANWQRCYDYLVHGDFDNQQHTFIRGIRQLLPGHWMKVDLSNPAASAQRTWWEPDFREKSELTFDQAAEAVREQFLHNVRLHLRSDVPLGAALSGGIDSSAIVCAMRYLDPAQPISTFSYIAPGYKQCEESWIDGINQFVGAKAHKVSATGDDLARDLDRLIHIQGEPFTSTSAYAQYRVFQLAHENNITVTLEGQGADELLAGYAGFPGHRMLSLLERGDLSGAENFARNWARWPGRSYGRAWQYLAAITLPDRLFGVASKTMGRSFTPAWLNADALENAGVTMVFERERKLDSAKGRRVMERLASSLKNRHLPGYLREGDRNSMQFSLESRVPFLTLPLANLLFSLPEHYLISRQGETKSVFRAALRGIVPDQLLDRKDKIGFETPEQSWFLEKSGTVRKWLQTSHDVPFLNANALLQQFDSIASGKSPCTAHVWRWVNFLKWYEQTGCGEHA</sequence>
<dbReference type="STRING" id="658167.SAMN04488135_11138"/>
<evidence type="ECO:0000256" key="6">
    <source>
        <dbReference type="ARBA" id="ARBA00022962"/>
    </source>
</evidence>
<dbReference type="InterPro" id="IPR001962">
    <property type="entry name" value="Asn_synthase"/>
</dbReference>
<dbReference type="PROSITE" id="PS51278">
    <property type="entry name" value="GATASE_TYPE_2"/>
    <property type="match status" value="1"/>
</dbReference>
<keyword evidence="12" id="KW-1185">Reference proteome</keyword>
<gene>
    <name evidence="11" type="ORF">SAMN04488135_11138</name>
</gene>
<dbReference type="CDD" id="cd00712">
    <property type="entry name" value="AsnB"/>
    <property type="match status" value="1"/>
</dbReference>
<evidence type="ECO:0000313" key="12">
    <source>
        <dbReference type="Proteomes" id="UP000184226"/>
    </source>
</evidence>
<dbReference type="GO" id="GO:0004066">
    <property type="term" value="F:asparagine synthase (glutamine-hydrolyzing) activity"/>
    <property type="evidence" value="ECO:0007669"/>
    <property type="project" value="UniProtKB-EC"/>
</dbReference>
<evidence type="ECO:0000256" key="4">
    <source>
        <dbReference type="ARBA" id="ARBA00022741"/>
    </source>
</evidence>
<dbReference type="InterPro" id="IPR029055">
    <property type="entry name" value="Ntn_hydrolases_N"/>
</dbReference>
<evidence type="ECO:0000256" key="1">
    <source>
        <dbReference type="ARBA" id="ARBA00005187"/>
    </source>
</evidence>
<dbReference type="NCBIfam" id="TIGR01536">
    <property type="entry name" value="asn_synth_AEB"/>
    <property type="match status" value="1"/>
</dbReference>
<dbReference type="InterPro" id="IPR017932">
    <property type="entry name" value="GATase_2_dom"/>
</dbReference>
<feature type="active site" description="For GATase activity" evidence="8">
    <location>
        <position position="2"/>
    </location>
</feature>
<dbReference type="EC" id="6.3.5.4" evidence="3"/>
<feature type="domain" description="Glutamine amidotransferase type-2" evidence="10">
    <location>
        <begin position="2"/>
        <end position="218"/>
    </location>
</feature>
<keyword evidence="8" id="KW-0061">Asparagine biosynthesis</keyword>
<dbReference type="Pfam" id="PF13537">
    <property type="entry name" value="GATase_7"/>
    <property type="match status" value="1"/>
</dbReference>
<dbReference type="Gene3D" id="3.60.20.10">
    <property type="entry name" value="Glutamine Phosphoribosylpyrophosphate, subunit 1, domain 1"/>
    <property type="match status" value="1"/>
</dbReference>
<dbReference type="GO" id="GO:0005524">
    <property type="term" value="F:ATP binding"/>
    <property type="evidence" value="ECO:0007669"/>
    <property type="project" value="UniProtKB-KW"/>
</dbReference>
<evidence type="ECO:0000256" key="7">
    <source>
        <dbReference type="ARBA" id="ARBA00048741"/>
    </source>
</evidence>
<comment type="pathway">
    <text evidence="1">Amino-acid biosynthesis; L-asparagine biosynthesis; L-asparagine from L-aspartate (L-Gln route): step 1/1.</text>
</comment>
<comment type="similarity">
    <text evidence="2">Belongs to the asparagine synthetase family.</text>
</comment>
<feature type="binding site" evidence="9">
    <location>
        <position position="104"/>
    </location>
    <ligand>
        <name>L-glutamine</name>
        <dbReference type="ChEBI" id="CHEBI:58359"/>
    </ligand>
</feature>
<evidence type="ECO:0000256" key="5">
    <source>
        <dbReference type="ARBA" id="ARBA00022840"/>
    </source>
</evidence>
<dbReference type="InterPro" id="IPR051786">
    <property type="entry name" value="ASN_synthetase/amidase"/>
</dbReference>
<accession>A0A1M5YX96</accession>
<protein>
    <recommendedName>
        <fullName evidence="3">asparagine synthase (glutamine-hydrolyzing)</fullName>
        <ecNumber evidence="3">6.3.5.4</ecNumber>
    </recommendedName>
</protein>
<dbReference type="PANTHER" id="PTHR43284:SF1">
    <property type="entry name" value="ASPARAGINE SYNTHETASE"/>
    <property type="match status" value="1"/>
</dbReference>
<proteinExistence type="inferred from homology"/>
<dbReference type="GO" id="GO:0005829">
    <property type="term" value="C:cytosol"/>
    <property type="evidence" value="ECO:0007669"/>
    <property type="project" value="TreeGrafter"/>
</dbReference>
<keyword evidence="4 9" id="KW-0547">Nucleotide-binding</keyword>
<dbReference type="GO" id="GO:0006529">
    <property type="term" value="P:asparagine biosynthetic process"/>
    <property type="evidence" value="ECO:0007669"/>
    <property type="project" value="UniProtKB-KW"/>
</dbReference>
<reference evidence="11 12" key="1">
    <citation type="submission" date="2016-11" db="EMBL/GenBank/DDBJ databases">
        <authorList>
            <person name="Jaros S."/>
            <person name="Januszkiewicz K."/>
            <person name="Wedrychowicz H."/>
        </authorList>
    </citation>
    <scope>NUCLEOTIDE SEQUENCE [LARGE SCALE GENOMIC DNA]</scope>
    <source>
        <strain evidence="11 12">CGMCC 1.10190</strain>
    </source>
</reference>
<evidence type="ECO:0000313" key="11">
    <source>
        <dbReference type="EMBL" id="SHI16666.1"/>
    </source>
</evidence>
<evidence type="ECO:0000256" key="2">
    <source>
        <dbReference type="ARBA" id="ARBA00005752"/>
    </source>
</evidence>
<name>A0A1M5YX96_9BURK</name>
<dbReference type="PANTHER" id="PTHR43284">
    <property type="entry name" value="ASPARAGINE SYNTHETASE (GLUTAMINE-HYDROLYZING)"/>
    <property type="match status" value="1"/>
</dbReference>
<dbReference type="OrthoDB" id="9763290at2"/>
<dbReference type="Proteomes" id="UP000184226">
    <property type="component" value="Unassembled WGS sequence"/>
</dbReference>
<dbReference type="Pfam" id="PF00733">
    <property type="entry name" value="Asn_synthase"/>
    <property type="match status" value="1"/>
</dbReference>
<dbReference type="EMBL" id="FQXE01000011">
    <property type="protein sequence ID" value="SHI16666.1"/>
    <property type="molecule type" value="Genomic_DNA"/>
</dbReference>
<dbReference type="SUPFAM" id="SSF56235">
    <property type="entry name" value="N-terminal nucleophile aminohydrolases (Ntn hydrolases)"/>
    <property type="match status" value="1"/>
</dbReference>
<dbReference type="PIRSF" id="PIRSF001589">
    <property type="entry name" value="Asn_synthetase_glu-h"/>
    <property type="match status" value="1"/>
</dbReference>
<comment type="catalytic activity">
    <reaction evidence="7">
        <text>L-aspartate + L-glutamine + ATP + H2O = L-asparagine + L-glutamate + AMP + diphosphate + H(+)</text>
        <dbReference type="Rhea" id="RHEA:12228"/>
        <dbReference type="ChEBI" id="CHEBI:15377"/>
        <dbReference type="ChEBI" id="CHEBI:15378"/>
        <dbReference type="ChEBI" id="CHEBI:29985"/>
        <dbReference type="ChEBI" id="CHEBI:29991"/>
        <dbReference type="ChEBI" id="CHEBI:30616"/>
        <dbReference type="ChEBI" id="CHEBI:33019"/>
        <dbReference type="ChEBI" id="CHEBI:58048"/>
        <dbReference type="ChEBI" id="CHEBI:58359"/>
        <dbReference type="ChEBI" id="CHEBI:456215"/>
        <dbReference type="EC" id="6.3.5.4"/>
    </reaction>
</comment>
<dbReference type="Gene3D" id="3.40.50.620">
    <property type="entry name" value="HUPs"/>
    <property type="match status" value="1"/>
</dbReference>
<dbReference type="SUPFAM" id="SSF52402">
    <property type="entry name" value="Adenine nucleotide alpha hydrolases-like"/>
    <property type="match status" value="1"/>
</dbReference>
<evidence type="ECO:0000256" key="9">
    <source>
        <dbReference type="PIRSR" id="PIRSR001589-2"/>
    </source>
</evidence>
<dbReference type="RefSeq" id="WP_073105770.1">
    <property type="nucleotide sequence ID" value="NZ_FQXE01000011.1"/>
</dbReference>
<keyword evidence="5 9" id="KW-0067">ATP-binding</keyword>
<evidence type="ECO:0000259" key="10">
    <source>
        <dbReference type="PROSITE" id="PS51278"/>
    </source>
</evidence>
<dbReference type="InterPro" id="IPR033738">
    <property type="entry name" value="AsnB_N"/>
</dbReference>
<keyword evidence="8" id="KW-0028">Amino-acid biosynthesis</keyword>